<gene>
    <name evidence="2" type="ORF">KIK155_LOCUS1593</name>
    <name evidence="3" type="ORF">TOA249_LOCUS21304</name>
</gene>
<sequence>MPWGYWNWIYCSVLISLGIILITFFILVILLCYCDKVFFSAVAKLFNIQRCIIDIHHTVIRKNSTFNFSRADIIKPVTCFSGILSHCALGTGEAPGGNQPPEENGRQFSENIKLYFVAKLGKLANSTVPLIVDIMKFLNDIKDKIIPTLEHLTSSILLEKDNIPQLFESKENNIIVKLIKLGSSTLLPKTHISESLKEIDKDFHERLQPLTNTKLPAGTTAQTLRKIEDKVRGELTQLAKEILSPINKIIWSLQEIQNNIEAEFTLLTKLIFYPINEIIQLLKEIETKSSTILAQLDSPSLTSIKEIAPLLQIIKNTLAIQLKELINSPVPKEDERKNHIHAFRNNVTKIIIQLAKETQSQRDVIENAFKKADNNISEELRKLTSLILSANRDMSQSVQNTSIEKSFNNELCQLSDSTISAKTKITQALRRIEEDFTRELKELIKSELPQINGIKEFVRDIRNKFSEHLGPLNNIISPLTSKGIKLQYPRSNSEYERPALNMYGRFLSFNKRINKAFLTILTTIIISAALIAAFGNLVLATTTVYRDGPCPTYGPMECYSGDNHTYFECNTGQILNFSVDSASGACFRWIARDMTTADLTTQIGVTAGFLTALGSITECLICIYLSALNKRLGVSIGIGRILAKTVGINRITATTPCCGRRIRCRCGFFNLSQYKHPHMTVIVTFIYILVPFLIIPGIALLYHFQLTVTLLTFVFLITFALVCVVGLSWIAIQDDETSVNVPGGWDDAIKLCSLLQKQIDPSPQSNSNDAEASTDA</sequence>
<feature type="transmembrane region" description="Helical" evidence="1">
    <location>
        <begin position="6"/>
        <end position="34"/>
    </location>
</feature>
<proteinExistence type="predicted"/>
<dbReference type="Proteomes" id="UP000663838">
    <property type="component" value="Unassembled WGS sequence"/>
</dbReference>
<feature type="transmembrane region" description="Helical" evidence="1">
    <location>
        <begin position="681"/>
        <end position="704"/>
    </location>
</feature>
<evidence type="ECO:0000313" key="4">
    <source>
        <dbReference type="Proteomes" id="UP000663865"/>
    </source>
</evidence>
<organism evidence="2 4">
    <name type="scientific">Rotaria socialis</name>
    <dbReference type="NCBI Taxonomy" id="392032"/>
    <lineage>
        <taxon>Eukaryota</taxon>
        <taxon>Metazoa</taxon>
        <taxon>Spiralia</taxon>
        <taxon>Gnathifera</taxon>
        <taxon>Rotifera</taxon>
        <taxon>Eurotatoria</taxon>
        <taxon>Bdelloidea</taxon>
        <taxon>Philodinida</taxon>
        <taxon>Philodinidae</taxon>
        <taxon>Rotaria</taxon>
    </lineage>
</organism>
<keyword evidence="1" id="KW-1133">Transmembrane helix</keyword>
<evidence type="ECO:0000313" key="2">
    <source>
        <dbReference type="EMBL" id="CAF3330768.1"/>
    </source>
</evidence>
<dbReference type="Proteomes" id="UP000663865">
    <property type="component" value="Unassembled WGS sequence"/>
</dbReference>
<comment type="caution">
    <text evidence="2">The sequence shown here is derived from an EMBL/GenBank/DDBJ whole genome shotgun (WGS) entry which is preliminary data.</text>
</comment>
<accession>A0A817UI38</accession>
<feature type="transmembrane region" description="Helical" evidence="1">
    <location>
        <begin position="603"/>
        <end position="625"/>
    </location>
</feature>
<dbReference type="EMBL" id="CAJOBS010001826">
    <property type="protein sequence ID" value="CAF4766007.1"/>
    <property type="molecule type" value="Genomic_DNA"/>
</dbReference>
<feature type="transmembrane region" description="Helical" evidence="1">
    <location>
        <begin position="710"/>
        <end position="732"/>
    </location>
</feature>
<evidence type="ECO:0000256" key="1">
    <source>
        <dbReference type="SAM" id="Phobius"/>
    </source>
</evidence>
<protein>
    <submittedName>
        <fullName evidence="2">Uncharacterized protein</fullName>
    </submittedName>
</protein>
<dbReference type="AlphaFoldDB" id="A0A817UI38"/>
<reference evidence="2" key="1">
    <citation type="submission" date="2021-02" db="EMBL/GenBank/DDBJ databases">
        <authorList>
            <person name="Nowell W R."/>
        </authorList>
    </citation>
    <scope>NUCLEOTIDE SEQUENCE</scope>
</reference>
<keyword evidence="1" id="KW-0812">Transmembrane</keyword>
<evidence type="ECO:0000313" key="3">
    <source>
        <dbReference type="EMBL" id="CAF4766007.1"/>
    </source>
</evidence>
<dbReference type="EMBL" id="CAJNYV010000039">
    <property type="protein sequence ID" value="CAF3330768.1"/>
    <property type="molecule type" value="Genomic_DNA"/>
</dbReference>
<name>A0A817UI38_9BILA</name>
<feature type="transmembrane region" description="Helical" evidence="1">
    <location>
        <begin position="516"/>
        <end position="539"/>
    </location>
</feature>
<keyword evidence="1" id="KW-0472">Membrane</keyword>